<dbReference type="EMBL" id="FNPF01000001">
    <property type="protein sequence ID" value="SDX85018.1"/>
    <property type="molecule type" value="Genomic_DNA"/>
</dbReference>
<evidence type="ECO:0000256" key="6">
    <source>
        <dbReference type="ARBA" id="ARBA00022741"/>
    </source>
</evidence>
<comment type="similarity">
    <text evidence="2">Belongs to the HPPK family.</text>
</comment>
<evidence type="ECO:0000313" key="15">
    <source>
        <dbReference type="Proteomes" id="UP000199286"/>
    </source>
</evidence>
<keyword evidence="8" id="KW-0067">ATP-binding</keyword>
<evidence type="ECO:0000313" key="14">
    <source>
        <dbReference type="EMBL" id="SDX85018.1"/>
    </source>
</evidence>
<dbReference type="UniPathway" id="UPA00077">
    <property type="reaction ID" value="UER00155"/>
</dbReference>
<keyword evidence="9" id="KW-0289">Folate biosynthesis</keyword>
<keyword evidence="15" id="KW-1185">Reference proteome</keyword>
<dbReference type="GO" id="GO:0005524">
    <property type="term" value="F:ATP binding"/>
    <property type="evidence" value="ECO:0007669"/>
    <property type="project" value="UniProtKB-KW"/>
</dbReference>
<keyword evidence="6" id="KW-0547">Nucleotide-binding</keyword>
<comment type="function">
    <text evidence="10">Catalyzes the transfer of pyrophosphate from adenosine triphosphate (ATP) to 6-hydroxymethyl-7,8-dihydropterin, an enzymatic step in folate biosynthesis pathway.</text>
</comment>
<evidence type="ECO:0000256" key="9">
    <source>
        <dbReference type="ARBA" id="ARBA00022909"/>
    </source>
</evidence>
<dbReference type="CDD" id="cd00483">
    <property type="entry name" value="HPPK"/>
    <property type="match status" value="1"/>
</dbReference>
<evidence type="ECO:0000256" key="10">
    <source>
        <dbReference type="ARBA" id="ARBA00029409"/>
    </source>
</evidence>
<gene>
    <name evidence="14" type="ORF">SAMN05444340_101135</name>
</gene>
<dbReference type="PANTHER" id="PTHR43071">
    <property type="entry name" value="2-AMINO-4-HYDROXY-6-HYDROXYMETHYLDIHYDROPTERIDINE PYROPHOSPHOKINASE"/>
    <property type="match status" value="1"/>
</dbReference>
<evidence type="ECO:0000256" key="4">
    <source>
        <dbReference type="ARBA" id="ARBA00016218"/>
    </source>
</evidence>
<evidence type="ECO:0000256" key="5">
    <source>
        <dbReference type="ARBA" id="ARBA00022679"/>
    </source>
</evidence>
<evidence type="ECO:0000256" key="11">
    <source>
        <dbReference type="ARBA" id="ARBA00029766"/>
    </source>
</evidence>
<dbReference type="NCBIfam" id="TIGR01498">
    <property type="entry name" value="folK"/>
    <property type="match status" value="1"/>
</dbReference>
<sequence length="191" mass="20859">MNAPQGQAESFVALGSNLGCAGMGRRDTLSAAIAAMRRAGLMPGRVSRFFTTPCFPEGAGPDYVNACIVLRDAPPPRRLMDILHGIEADFGRHRTQRWGSRSLDLDLLAQGGGIMPDREGFDAWRHLPPDRQATEAPETLILPHPRLAERAFVLVPLADVAPDWRHPVLGRTVRQMLADLPADLRAEPIAT</sequence>
<dbReference type="PROSITE" id="PS00794">
    <property type="entry name" value="HPPK"/>
    <property type="match status" value="1"/>
</dbReference>
<evidence type="ECO:0000256" key="2">
    <source>
        <dbReference type="ARBA" id="ARBA00005810"/>
    </source>
</evidence>
<dbReference type="PANTHER" id="PTHR43071:SF1">
    <property type="entry name" value="2-AMINO-4-HYDROXY-6-HYDROXYMETHYLDIHYDROPTERIDINE PYROPHOSPHOKINASE"/>
    <property type="match status" value="1"/>
</dbReference>
<dbReference type="GO" id="GO:0016301">
    <property type="term" value="F:kinase activity"/>
    <property type="evidence" value="ECO:0007669"/>
    <property type="project" value="UniProtKB-KW"/>
</dbReference>
<dbReference type="GO" id="GO:0003848">
    <property type="term" value="F:2-amino-4-hydroxy-6-hydroxymethyldihydropteridine diphosphokinase activity"/>
    <property type="evidence" value="ECO:0007669"/>
    <property type="project" value="UniProtKB-EC"/>
</dbReference>
<dbReference type="InterPro" id="IPR000550">
    <property type="entry name" value="Hppk"/>
</dbReference>
<dbReference type="Gene3D" id="3.30.70.560">
    <property type="entry name" value="7,8-Dihydro-6-hydroxymethylpterin-pyrophosphokinase HPPK"/>
    <property type="match status" value="1"/>
</dbReference>
<dbReference type="GO" id="GO:0046656">
    <property type="term" value="P:folic acid biosynthetic process"/>
    <property type="evidence" value="ECO:0007669"/>
    <property type="project" value="UniProtKB-KW"/>
</dbReference>
<dbReference type="OrthoDB" id="9808041at2"/>
<name>A0A1H3F3U4_9RHOB</name>
<dbReference type="RefSeq" id="WP_089877710.1">
    <property type="nucleotide sequence ID" value="NZ_FNPF01000001.1"/>
</dbReference>
<evidence type="ECO:0000259" key="13">
    <source>
        <dbReference type="PROSITE" id="PS00794"/>
    </source>
</evidence>
<evidence type="ECO:0000256" key="7">
    <source>
        <dbReference type="ARBA" id="ARBA00022777"/>
    </source>
</evidence>
<dbReference type="GO" id="GO:0046654">
    <property type="term" value="P:tetrahydrofolate biosynthetic process"/>
    <property type="evidence" value="ECO:0007669"/>
    <property type="project" value="UniProtKB-UniPathway"/>
</dbReference>
<dbReference type="EC" id="2.7.6.3" evidence="3"/>
<dbReference type="Proteomes" id="UP000199286">
    <property type="component" value="Unassembled WGS sequence"/>
</dbReference>
<dbReference type="SUPFAM" id="SSF55083">
    <property type="entry name" value="6-hydroxymethyl-7,8-dihydropterin pyrophosphokinase, HPPK"/>
    <property type="match status" value="1"/>
</dbReference>
<dbReference type="STRING" id="321339.SAMN05444340_101135"/>
<reference evidence="14 15" key="1">
    <citation type="submission" date="2016-10" db="EMBL/GenBank/DDBJ databases">
        <authorList>
            <person name="de Groot N.N."/>
        </authorList>
    </citation>
    <scope>NUCLEOTIDE SEQUENCE [LARGE SCALE GENOMIC DNA]</scope>
    <source>
        <strain evidence="14 15">DSM 26880</strain>
    </source>
</reference>
<protein>
    <recommendedName>
        <fullName evidence="4">2-amino-4-hydroxy-6-hydroxymethyldihydropteridine pyrophosphokinase</fullName>
        <ecNumber evidence="3">2.7.6.3</ecNumber>
    </recommendedName>
    <alternativeName>
        <fullName evidence="11">6-hydroxymethyl-7,8-dihydropterin pyrophosphokinase</fullName>
    </alternativeName>
    <alternativeName>
        <fullName evidence="12">7,8-dihydro-6-hydroxymethylpterin-pyrophosphokinase</fullName>
    </alternativeName>
</protein>
<comment type="pathway">
    <text evidence="1">Cofactor biosynthesis; tetrahydrofolate biosynthesis; 2-amino-4-hydroxy-6-hydroxymethyl-7,8-dihydropteridine diphosphate from 7,8-dihydroneopterin triphosphate: step 4/4.</text>
</comment>
<evidence type="ECO:0000256" key="12">
    <source>
        <dbReference type="ARBA" id="ARBA00033413"/>
    </source>
</evidence>
<evidence type="ECO:0000256" key="3">
    <source>
        <dbReference type="ARBA" id="ARBA00013253"/>
    </source>
</evidence>
<keyword evidence="7 14" id="KW-0418">Kinase</keyword>
<dbReference type="InterPro" id="IPR035907">
    <property type="entry name" value="Hppk_sf"/>
</dbReference>
<evidence type="ECO:0000256" key="1">
    <source>
        <dbReference type="ARBA" id="ARBA00005051"/>
    </source>
</evidence>
<organism evidence="14 15">
    <name type="scientific">Citreimonas salinaria</name>
    <dbReference type="NCBI Taxonomy" id="321339"/>
    <lineage>
        <taxon>Bacteria</taxon>
        <taxon>Pseudomonadati</taxon>
        <taxon>Pseudomonadota</taxon>
        <taxon>Alphaproteobacteria</taxon>
        <taxon>Rhodobacterales</taxon>
        <taxon>Roseobacteraceae</taxon>
        <taxon>Citreimonas</taxon>
    </lineage>
</organism>
<accession>A0A1H3F3U4</accession>
<keyword evidence="5" id="KW-0808">Transferase</keyword>
<dbReference type="AlphaFoldDB" id="A0A1H3F3U4"/>
<dbReference type="Pfam" id="PF01288">
    <property type="entry name" value="HPPK"/>
    <property type="match status" value="1"/>
</dbReference>
<evidence type="ECO:0000256" key="8">
    <source>
        <dbReference type="ARBA" id="ARBA00022840"/>
    </source>
</evidence>
<proteinExistence type="inferred from homology"/>
<feature type="domain" description="7,8-dihydro-6-hydroxymethylpterin-pyrophosphokinase" evidence="13">
    <location>
        <begin position="97"/>
        <end position="108"/>
    </location>
</feature>